<evidence type="ECO:0000313" key="3">
    <source>
        <dbReference type="Proteomes" id="UP001595906"/>
    </source>
</evidence>
<dbReference type="EMBL" id="JBHSDC010000002">
    <property type="protein sequence ID" value="MFC4230832.1"/>
    <property type="molecule type" value="Genomic_DNA"/>
</dbReference>
<feature type="chain" id="PRO_5045652684" evidence="1">
    <location>
        <begin position="19"/>
        <end position="275"/>
    </location>
</feature>
<evidence type="ECO:0000313" key="2">
    <source>
        <dbReference type="EMBL" id="MFC4230832.1"/>
    </source>
</evidence>
<comment type="caution">
    <text evidence="2">The sequence shown here is derived from an EMBL/GenBank/DDBJ whole genome shotgun (WGS) entry which is preliminary data.</text>
</comment>
<keyword evidence="1" id="KW-0732">Signal</keyword>
<reference evidence="3" key="1">
    <citation type="journal article" date="2019" name="Int. J. Syst. Evol. Microbiol.">
        <title>The Global Catalogue of Microorganisms (GCM) 10K type strain sequencing project: providing services to taxonomists for standard genome sequencing and annotation.</title>
        <authorList>
            <consortium name="The Broad Institute Genomics Platform"/>
            <consortium name="The Broad Institute Genome Sequencing Center for Infectious Disease"/>
            <person name="Wu L."/>
            <person name="Ma J."/>
        </authorList>
    </citation>
    <scope>NUCLEOTIDE SEQUENCE [LARGE SCALE GENOMIC DNA]</scope>
    <source>
        <strain evidence="3">CECT 8010</strain>
    </source>
</reference>
<accession>A0ABV8PS61</accession>
<name>A0ABV8PS61_9BACT</name>
<proteinExistence type="predicted"/>
<feature type="signal peptide" evidence="1">
    <location>
        <begin position="1"/>
        <end position="18"/>
    </location>
</feature>
<protein>
    <submittedName>
        <fullName evidence="2">DUF2911 domain-containing protein</fullName>
    </submittedName>
</protein>
<organism evidence="2 3">
    <name type="scientific">Parasediminibacterium paludis</name>
    <dbReference type="NCBI Taxonomy" id="908966"/>
    <lineage>
        <taxon>Bacteria</taxon>
        <taxon>Pseudomonadati</taxon>
        <taxon>Bacteroidota</taxon>
        <taxon>Chitinophagia</taxon>
        <taxon>Chitinophagales</taxon>
        <taxon>Chitinophagaceae</taxon>
        <taxon>Parasediminibacterium</taxon>
    </lineage>
</organism>
<gene>
    <name evidence="2" type="ORF">ACFOW1_02945</name>
</gene>
<dbReference type="Pfam" id="PF11138">
    <property type="entry name" value="DUF2911"/>
    <property type="match status" value="1"/>
</dbReference>
<dbReference type="Proteomes" id="UP001595906">
    <property type="component" value="Unassembled WGS sequence"/>
</dbReference>
<evidence type="ECO:0000256" key="1">
    <source>
        <dbReference type="SAM" id="SignalP"/>
    </source>
</evidence>
<dbReference type="RefSeq" id="WP_379012217.1">
    <property type="nucleotide sequence ID" value="NZ_JBHSDC010000002.1"/>
</dbReference>
<dbReference type="InterPro" id="IPR021314">
    <property type="entry name" value="DUF2911"/>
</dbReference>
<keyword evidence="3" id="KW-1185">Reference proteome</keyword>
<sequence>MKRLLMLAATFAAVTSFGQVNMPQPSPTQTIKQNFGLGTVEVNYSRPGVKGRKIFGDVVPFDKVWRTGANGATIINFSDDVIIGGTTVKAGKYGLLSIPGKKDFTIIITKDLTVNQPALYKQENDVVRVTAPVSKLSDPVETLSMQFTNVKNESCELQITWDKLAVSLPIAVDIKDRIKADVEKNLASDKPNYQTAATFYFEWVKDNNKALSLVTKGVEQQKDAFWLYLLKARIEKELGDKVSAKASAEKCIEYATAAKNSDYVRMAQEDIIKKL</sequence>